<keyword evidence="3" id="KW-1185">Reference proteome</keyword>
<protein>
    <recommendedName>
        <fullName evidence="1">Aip3p/Bud6 N-terminal domain-containing protein</fullName>
    </recommendedName>
</protein>
<reference evidence="2" key="1">
    <citation type="submission" date="2020-07" db="EMBL/GenBank/DDBJ databases">
        <authorList>
            <person name="Nieuwenhuis M."/>
            <person name="Van De Peppel L.J.J."/>
        </authorList>
    </citation>
    <scope>NUCLEOTIDE SEQUENCE</scope>
    <source>
        <strain evidence="2">AP01</strain>
        <tissue evidence="2">Mycelium</tissue>
    </source>
</reference>
<dbReference type="OrthoDB" id="783096at2759"/>
<name>A0A9P7KBS0_9AGAR</name>
<dbReference type="AlphaFoldDB" id="A0A9P7KBS0"/>
<dbReference type="Proteomes" id="UP000775547">
    <property type="component" value="Unassembled WGS sequence"/>
</dbReference>
<accession>A0A9P7KBS0</accession>
<comment type="caution">
    <text evidence="2">The sequence shown here is derived from an EMBL/GenBank/DDBJ whole genome shotgun (WGS) entry which is preliminary data.</text>
</comment>
<sequence length="173" mass="19654">MERRLRHLDHLLRWSSNHCNTPPSSPLRGPMQPESASTSCTQRPVLSLWTQRNQGDVSGSVRSLLLSTKHLQELLRQWSVGQATEEQVSDAYVQIGTNFNKTVHAFMYYQIDLSDIHSIPGELRIPLEQCLAEEPSPQVLEEFMPQVQHVLFKLLRGLQARQEAWRAAGGAET</sequence>
<feature type="domain" description="Aip3p/Bud6 N-terminal" evidence="1">
    <location>
        <begin position="60"/>
        <end position="166"/>
    </location>
</feature>
<reference evidence="2" key="2">
    <citation type="submission" date="2021-10" db="EMBL/GenBank/DDBJ databases">
        <title>Phylogenomics reveals ancestral predisposition of the termite-cultivated fungus Termitomyces towards a domesticated lifestyle.</title>
        <authorList>
            <person name="Auxier B."/>
            <person name="Grum-Grzhimaylo A."/>
            <person name="Cardenas M.E."/>
            <person name="Lodge J.D."/>
            <person name="Laessoe T."/>
            <person name="Pedersen O."/>
            <person name="Smith M.E."/>
            <person name="Kuyper T.W."/>
            <person name="Franco-Molano E.A."/>
            <person name="Baroni T.J."/>
            <person name="Aanen D.K."/>
        </authorList>
    </citation>
    <scope>NUCLEOTIDE SEQUENCE</scope>
    <source>
        <strain evidence="2">AP01</strain>
        <tissue evidence="2">Mycelium</tissue>
    </source>
</reference>
<dbReference type="InterPro" id="IPR056279">
    <property type="entry name" value="Aip3p_Bud6_N"/>
</dbReference>
<organism evidence="2 3">
    <name type="scientific">Asterophora parasitica</name>
    <dbReference type="NCBI Taxonomy" id="117018"/>
    <lineage>
        <taxon>Eukaryota</taxon>
        <taxon>Fungi</taxon>
        <taxon>Dikarya</taxon>
        <taxon>Basidiomycota</taxon>
        <taxon>Agaricomycotina</taxon>
        <taxon>Agaricomycetes</taxon>
        <taxon>Agaricomycetidae</taxon>
        <taxon>Agaricales</taxon>
        <taxon>Tricholomatineae</taxon>
        <taxon>Lyophyllaceae</taxon>
        <taxon>Asterophora</taxon>
    </lineage>
</organism>
<dbReference type="Pfam" id="PF23153">
    <property type="entry name" value="Aip3p_Bud6_N"/>
    <property type="match status" value="1"/>
</dbReference>
<gene>
    <name evidence="2" type="ORF">DXG03_003605</name>
</gene>
<evidence type="ECO:0000313" key="2">
    <source>
        <dbReference type="EMBL" id="KAG5642106.1"/>
    </source>
</evidence>
<evidence type="ECO:0000313" key="3">
    <source>
        <dbReference type="Proteomes" id="UP000775547"/>
    </source>
</evidence>
<proteinExistence type="predicted"/>
<evidence type="ECO:0000259" key="1">
    <source>
        <dbReference type="Pfam" id="PF23153"/>
    </source>
</evidence>
<dbReference type="EMBL" id="JABCKV010000216">
    <property type="protein sequence ID" value="KAG5642106.1"/>
    <property type="molecule type" value="Genomic_DNA"/>
</dbReference>